<dbReference type="CDD" id="cd00560">
    <property type="entry name" value="PanC"/>
    <property type="match status" value="1"/>
</dbReference>
<dbReference type="NCBIfam" id="TIGR00018">
    <property type="entry name" value="panC"/>
    <property type="match status" value="1"/>
</dbReference>
<comment type="catalytic activity">
    <reaction evidence="7 8">
        <text>(R)-pantoate + beta-alanine + ATP = (R)-pantothenate + AMP + diphosphate + H(+)</text>
        <dbReference type="Rhea" id="RHEA:10912"/>
        <dbReference type="ChEBI" id="CHEBI:15378"/>
        <dbReference type="ChEBI" id="CHEBI:15980"/>
        <dbReference type="ChEBI" id="CHEBI:29032"/>
        <dbReference type="ChEBI" id="CHEBI:30616"/>
        <dbReference type="ChEBI" id="CHEBI:33019"/>
        <dbReference type="ChEBI" id="CHEBI:57966"/>
        <dbReference type="ChEBI" id="CHEBI:456215"/>
        <dbReference type="EC" id="6.3.2.1"/>
    </reaction>
</comment>
<feature type="binding site" evidence="8">
    <location>
        <position position="189"/>
    </location>
    <ligand>
        <name>(R)-pantoate</name>
        <dbReference type="ChEBI" id="CHEBI:15980"/>
    </ligand>
</feature>
<dbReference type="GO" id="GO:0015940">
    <property type="term" value="P:pantothenate biosynthetic process"/>
    <property type="evidence" value="ECO:0007669"/>
    <property type="project" value="UniProtKB-UniRule"/>
</dbReference>
<dbReference type="EMBL" id="SSWH01000012">
    <property type="protein sequence ID" value="THJ65144.1"/>
    <property type="molecule type" value="Genomic_DNA"/>
</dbReference>
<keyword evidence="6 8" id="KW-0067">ATP-binding</keyword>
<feature type="binding site" evidence="8">
    <location>
        <begin position="220"/>
        <end position="223"/>
    </location>
    <ligand>
        <name>ATP</name>
        <dbReference type="ChEBI" id="CHEBI:30616"/>
    </ligand>
</feature>
<dbReference type="SUPFAM" id="SSF52374">
    <property type="entry name" value="Nucleotidylyl transferase"/>
    <property type="match status" value="1"/>
</dbReference>
<keyword evidence="4 8" id="KW-0566">Pantothenate biosynthesis</keyword>
<dbReference type="AlphaFoldDB" id="A0A4S5E1B3"/>
<dbReference type="InterPro" id="IPR003721">
    <property type="entry name" value="Pantoate_ligase"/>
</dbReference>
<dbReference type="InterPro" id="IPR014729">
    <property type="entry name" value="Rossmann-like_a/b/a_fold"/>
</dbReference>
<dbReference type="UniPathway" id="UPA00028">
    <property type="reaction ID" value="UER00005"/>
</dbReference>
<gene>
    <name evidence="8" type="primary">panC</name>
    <name evidence="10" type="ORF">E8P82_12580</name>
</gene>
<dbReference type="HAMAP" id="MF_00158">
    <property type="entry name" value="PanC"/>
    <property type="match status" value="1"/>
</dbReference>
<keyword evidence="8" id="KW-0963">Cytoplasm</keyword>
<feature type="region of interest" description="Disordered" evidence="9">
    <location>
        <begin position="286"/>
        <end position="312"/>
    </location>
</feature>
<evidence type="ECO:0000256" key="2">
    <source>
        <dbReference type="ARBA" id="ARBA00009256"/>
    </source>
</evidence>
<dbReference type="PANTHER" id="PTHR21299:SF1">
    <property type="entry name" value="PANTOATE--BETA-ALANINE LIGASE"/>
    <property type="match status" value="1"/>
</dbReference>
<keyword evidence="5 8" id="KW-0547">Nucleotide-binding</keyword>
<keyword evidence="11" id="KW-1185">Reference proteome</keyword>
<protein>
    <recommendedName>
        <fullName evidence="8">Pantothenate synthetase</fullName>
        <shortName evidence="8">PS</shortName>
        <ecNumber evidence="8">6.3.2.1</ecNumber>
    </recommendedName>
    <alternativeName>
        <fullName evidence="8">Pantoate--beta-alanine ligase</fullName>
    </alternativeName>
    <alternativeName>
        <fullName evidence="8">Pantoate-activating enzyme</fullName>
    </alternativeName>
</protein>
<evidence type="ECO:0000256" key="8">
    <source>
        <dbReference type="HAMAP-Rule" id="MF_00158"/>
    </source>
</evidence>
<comment type="miscellaneous">
    <text evidence="8">The reaction proceeds by a bi uni uni bi ping pong mechanism.</text>
</comment>
<feature type="binding site" evidence="8">
    <location>
        <position position="91"/>
    </location>
    <ligand>
        <name>(R)-pantoate</name>
        <dbReference type="ChEBI" id="CHEBI:15980"/>
    </ligand>
</feature>
<dbReference type="EC" id="6.3.2.1" evidence="8"/>
<dbReference type="Gene3D" id="3.30.1300.10">
    <property type="entry name" value="Pantoate-beta-alanine ligase, C-terminal domain"/>
    <property type="match status" value="1"/>
</dbReference>
<evidence type="ECO:0000313" key="11">
    <source>
        <dbReference type="Proteomes" id="UP000305233"/>
    </source>
</evidence>
<dbReference type="RefSeq" id="WP_136455358.1">
    <property type="nucleotide sequence ID" value="NZ_SSWH01000012.1"/>
</dbReference>
<evidence type="ECO:0000256" key="4">
    <source>
        <dbReference type="ARBA" id="ARBA00022655"/>
    </source>
</evidence>
<comment type="similarity">
    <text evidence="2 8">Belongs to the pantothenate synthetase family.</text>
</comment>
<dbReference type="Gene3D" id="3.40.50.620">
    <property type="entry name" value="HUPs"/>
    <property type="match status" value="1"/>
</dbReference>
<feature type="binding site" evidence="8">
    <location>
        <begin position="183"/>
        <end position="186"/>
    </location>
    <ligand>
        <name>ATP</name>
        <dbReference type="ChEBI" id="CHEBI:30616"/>
    </ligand>
</feature>
<dbReference type="GO" id="GO:0005524">
    <property type="term" value="F:ATP binding"/>
    <property type="evidence" value="ECO:0007669"/>
    <property type="project" value="UniProtKB-KW"/>
</dbReference>
<evidence type="ECO:0000256" key="6">
    <source>
        <dbReference type="ARBA" id="ARBA00022840"/>
    </source>
</evidence>
<dbReference type="InterPro" id="IPR042176">
    <property type="entry name" value="Pantoate_ligase_C"/>
</dbReference>
<dbReference type="Proteomes" id="UP000305233">
    <property type="component" value="Unassembled WGS sequence"/>
</dbReference>
<sequence>MTETGTPPTAGTTTAATSTAGVPRLVPTSAELRTVTTALLQEARARSSSGTVSLGLVPTMGGLHEGHAALARTARRADDVVVASIFVNPLQFGEQADLERYPRTLDADLRLLGECGVDVVFAPSLEEMYPGGEPLVRVSAGTMGEVLEGASRPGHFDGVLTVVAKLLNLARPSTAAEYRAYFGRKDAQQLALIRRMVFDLDVPVGIEGVPTVRDQDGLALSSRNRFLGAEERRSALVLPRVLHDLHAQALRGEPLDLGAARERISAADGVDLDYLDVVDPLSFSMHGNSAHGDREHSNGASGSAGHGEGMSGPERSLAVVAARVGAVRLIDNIDLPTHR</sequence>
<comment type="pathway">
    <text evidence="1 8">Cofactor biosynthesis; (R)-pantothenate biosynthesis; (R)-pantothenate from (R)-pantoate and beta-alanine: step 1/1.</text>
</comment>
<name>A0A4S5E1B3_9MICC</name>
<evidence type="ECO:0000256" key="5">
    <source>
        <dbReference type="ARBA" id="ARBA00022741"/>
    </source>
</evidence>
<accession>A0A4S5E1B3</accession>
<dbReference type="OrthoDB" id="9773087at2"/>
<comment type="subcellular location">
    <subcellularLocation>
        <location evidence="8">Cytoplasm</location>
    </subcellularLocation>
</comment>
<feature type="binding site" evidence="8">
    <location>
        <position position="212"/>
    </location>
    <ligand>
        <name>ATP</name>
        <dbReference type="ChEBI" id="CHEBI:30616"/>
    </ligand>
</feature>
<dbReference type="GO" id="GO:0004592">
    <property type="term" value="F:pantoate-beta-alanine ligase activity"/>
    <property type="evidence" value="ECO:0007669"/>
    <property type="project" value="UniProtKB-UniRule"/>
</dbReference>
<dbReference type="PANTHER" id="PTHR21299">
    <property type="entry name" value="CYTIDYLATE KINASE/PANTOATE-BETA-ALANINE LIGASE"/>
    <property type="match status" value="1"/>
</dbReference>
<feature type="binding site" evidence="8">
    <location>
        <position position="91"/>
    </location>
    <ligand>
        <name>beta-alanine</name>
        <dbReference type="ChEBI" id="CHEBI:57966"/>
    </ligand>
</feature>
<keyword evidence="3 8" id="KW-0436">Ligase</keyword>
<feature type="active site" description="Proton donor" evidence="8">
    <location>
        <position position="67"/>
    </location>
</feature>
<reference evidence="10 11" key="1">
    <citation type="submission" date="2019-04" db="EMBL/GenBank/DDBJ databases">
        <authorList>
            <person name="Liu Q."/>
            <person name="Xin Y.-H."/>
        </authorList>
    </citation>
    <scope>NUCLEOTIDE SEQUENCE [LARGE SCALE GENOMIC DNA]</scope>
    <source>
        <strain evidence="10 11">AM23</strain>
    </source>
</reference>
<evidence type="ECO:0000256" key="1">
    <source>
        <dbReference type="ARBA" id="ARBA00004990"/>
    </source>
</evidence>
<evidence type="ECO:0000256" key="3">
    <source>
        <dbReference type="ARBA" id="ARBA00022598"/>
    </source>
</evidence>
<comment type="subunit">
    <text evidence="8">Homodimer.</text>
</comment>
<feature type="binding site" evidence="8">
    <location>
        <begin position="60"/>
        <end position="67"/>
    </location>
    <ligand>
        <name>ATP</name>
        <dbReference type="ChEBI" id="CHEBI:30616"/>
    </ligand>
</feature>
<evidence type="ECO:0000313" key="10">
    <source>
        <dbReference type="EMBL" id="THJ65144.1"/>
    </source>
</evidence>
<organism evidence="10 11">
    <name type="scientific">Arthrobacter echini</name>
    <dbReference type="NCBI Taxonomy" id="1529066"/>
    <lineage>
        <taxon>Bacteria</taxon>
        <taxon>Bacillati</taxon>
        <taxon>Actinomycetota</taxon>
        <taxon>Actinomycetes</taxon>
        <taxon>Micrococcales</taxon>
        <taxon>Micrococcaceae</taxon>
        <taxon>Arthrobacter</taxon>
    </lineage>
</organism>
<comment type="function">
    <text evidence="8">Catalyzes the condensation of pantoate with beta-alanine in an ATP-dependent reaction via a pantoyl-adenylate intermediate.</text>
</comment>
<evidence type="ECO:0000256" key="7">
    <source>
        <dbReference type="ARBA" id="ARBA00048258"/>
    </source>
</evidence>
<evidence type="ECO:0000256" key="9">
    <source>
        <dbReference type="SAM" id="MobiDB-lite"/>
    </source>
</evidence>
<comment type="caution">
    <text evidence="10">The sequence shown here is derived from an EMBL/GenBank/DDBJ whole genome shotgun (WGS) entry which is preliminary data.</text>
</comment>
<dbReference type="GO" id="GO:0005829">
    <property type="term" value="C:cytosol"/>
    <property type="evidence" value="ECO:0007669"/>
    <property type="project" value="TreeGrafter"/>
</dbReference>
<proteinExistence type="inferred from homology"/>
<feature type="region of interest" description="Disordered" evidence="9">
    <location>
        <begin position="1"/>
        <end position="22"/>
    </location>
</feature>
<dbReference type="Pfam" id="PF02569">
    <property type="entry name" value="Pantoate_ligase"/>
    <property type="match status" value="1"/>
</dbReference>